<dbReference type="EMBL" id="LGPB01000034">
    <property type="protein sequence ID" value="KRG16762.1"/>
    <property type="molecule type" value="Genomic_DNA"/>
</dbReference>
<comment type="caution">
    <text evidence="1">The sequence shown here is derived from an EMBL/GenBank/DDBJ whole genome shotgun (WGS) entry which is preliminary data.</text>
</comment>
<accession>A0A0Q9YGL1</accession>
<dbReference type="Proteomes" id="UP000053881">
    <property type="component" value="Unassembled WGS sequence"/>
</dbReference>
<protein>
    <recommendedName>
        <fullName evidence="3">Histidine kinase/HSP90-like ATPase domain-containing protein</fullName>
    </recommendedName>
</protein>
<name>A0A0Q9YGL1_9BACI</name>
<proteinExistence type="predicted"/>
<evidence type="ECO:0008006" key="3">
    <source>
        <dbReference type="Google" id="ProtNLM"/>
    </source>
</evidence>
<dbReference type="Gene3D" id="3.30.565.10">
    <property type="entry name" value="Histidine kinase-like ATPase, C-terminal domain"/>
    <property type="match status" value="1"/>
</dbReference>
<reference evidence="1 2" key="1">
    <citation type="submission" date="2015-06" db="EMBL/GenBank/DDBJ databases">
        <title>Genome sequencing project of Bacillus galactosidilyticus PL133.</title>
        <authorList>
            <person name="Gaiero J."/>
            <person name="Nicol R."/>
            <person name="Habash M."/>
        </authorList>
    </citation>
    <scope>NUCLEOTIDE SEQUENCE [LARGE SCALE GENOMIC DNA]</scope>
    <source>
        <strain evidence="1 2">PL133</strain>
    </source>
</reference>
<sequence length="81" mass="9134">MTKLRSSFEDNGLGISPENLLAIQRNLSSGKYVQKGRIGLQNVNARIKLFFGDEYGIDIQSEQSKFTRIILRLPYQTTKGA</sequence>
<organism evidence="1 2">
    <name type="scientific">Lederbergia galactosidilytica</name>
    <dbReference type="NCBI Taxonomy" id="217031"/>
    <lineage>
        <taxon>Bacteria</taxon>
        <taxon>Bacillati</taxon>
        <taxon>Bacillota</taxon>
        <taxon>Bacilli</taxon>
        <taxon>Bacillales</taxon>
        <taxon>Bacillaceae</taxon>
        <taxon>Lederbergia</taxon>
    </lineage>
</organism>
<dbReference type="SUPFAM" id="SSF55874">
    <property type="entry name" value="ATPase domain of HSP90 chaperone/DNA topoisomerase II/histidine kinase"/>
    <property type="match status" value="1"/>
</dbReference>
<gene>
    <name evidence="1" type="ORF">ACA29_04185</name>
</gene>
<dbReference type="InterPro" id="IPR036890">
    <property type="entry name" value="HATPase_C_sf"/>
</dbReference>
<evidence type="ECO:0000313" key="2">
    <source>
        <dbReference type="Proteomes" id="UP000053881"/>
    </source>
</evidence>
<dbReference type="PATRIC" id="fig|217031.4.peg.1398"/>
<evidence type="ECO:0000313" key="1">
    <source>
        <dbReference type="EMBL" id="KRG16762.1"/>
    </source>
</evidence>
<dbReference type="AlphaFoldDB" id="A0A0Q9YGL1"/>